<organism evidence="1">
    <name type="scientific">Aphanomyces invadans</name>
    <dbReference type="NCBI Taxonomy" id="157072"/>
    <lineage>
        <taxon>Eukaryota</taxon>
        <taxon>Sar</taxon>
        <taxon>Stramenopiles</taxon>
        <taxon>Oomycota</taxon>
        <taxon>Saprolegniomycetes</taxon>
        <taxon>Saprolegniales</taxon>
        <taxon>Verrucalvaceae</taxon>
        <taxon>Aphanomyces</taxon>
    </lineage>
</organism>
<sequence length="255" mass="28253">MEDASPAAVCARQTAKLEELMNFLQFAVLDVPNRFKGTVVFSFLNAKRDIVCVRTVDTTSRVRVYASRPSPQTSAVDVALTITDFLLMYSGDLTAAEIAGLCMSGKVQLRWTAYGSLKAFADSFDFSVEKWADFYAHFGLDPNYVDQIECMLPCCRTTPPLTEEEIEANWNIVCDSMLIPATATAVGFDWQLVTPMELAVAPVPTPPPSPTSPDAPLTWYDKLHLAQVQDTVKRKMVTMREYAEKFLVDSLDGVA</sequence>
<dbReference type="VEuPathDB" id="FungiDB:H310_11753"/>
<reference evidence="1" key="1">
    <citation type="submission" date="2013-12" db="EMBL/GenBank/DDBJ databases">
        <title>The Genome Sequence of Aphanomyces invadans NJM9701.</title>
        <authorList>
            <consortium name="The Broad Institute Genomics Platform"/>
            <person name="Russ C."/>
            <person name="Tyler B."/>
            <person name="van West P."/>
            <person name="Dieguez-Uribeondo J."/>
            <person name="Young S.K."/>
            <person name="Zeng Q."/>
            <person name="Gargeya S."/>
            <person name="Fitzgerald M."/>
            <person name="Abouelleil A."/>
            <person name="Alvarado L."/>
            <person name="Chapman S.B."/>
            <person name="Gainer-Dewar J."/>
            <person name="Goldberg J."/>
            <person name="Griggs A."/>
            <person name="Gujja S."/>
            <person name="Hansen M."/>
            <person name="Howarth C."/>
            <person name="Imamovic A."/>
            <person name="Ireland A."/>
            <person name="Larimer J."/>
            <person name="McCowan C."/>
            <person name="Murphy C."/>
            <person name="Pearson M."/>
            <person name="Poon T.W."/>
            <person name="Priest M."/>
            <person name="Roberts A."/>
            <person name="Saif S."/>
            <person name="Shea T."/>
            <person name="Sykes S."/>
            <person name="Wortman J."/>
            <person name="Nusbaum C."/>
            <person name="Birren B."/>
        </authorList>
    </citation>
    <scope>NUCLEOTIDE SEQUENCE [LARGE SCALE GENOMIC DNA]</scope>
    <source>
        <strain evidence="1">NJM9701</strain>
    </source>
</reference>
<gene>
    <name evidence="1" type="ORF">H310_11753</name>
</gene>
<evidence type="ECO:0000313" key="1">
    <source>
        <dbReference type="EMBL" id="ETV94427.1"/>
    </source>
</evidence>
<accession>A0A024TM94</accession>
<dbReference type="RefSeq" id="XP_008876742.1">
    <property type="nucleotide sequence ID" value="XM_008878520.1"/>
</dbReference>
<dbReference type="AlphaFoldDB" id="A0A024TM94"/>
<dbReference type="STRING" id="157072.A0A024TM94"/>
<dbReference type="eggNOG" id="ENOG502R21B">
    <property type="taxonomic scope" value="Eukaryota"/>
</dbReference>
<protein>
    <recommendedName>
        <fullName evidence="2">SCP2 domain-containing protein</fullName>
    </recommendedName>
</protein>
<name>A0A024TM94_9STRA</name>
<evidence type="ECO:0008006" key="2">
    <source>
        <dbReference type="Google" id="ProtNLM"/>
    </source>
</evidence>
<dbReference type="OrthoDB" id="58761at2759"/>
<proteinExistence type="predicted"/>
<dbReference type="EMBL" id="KI913985">
    <property type="protein sequence ID" value="ETV94427.1"/>
    <property type="molecule type" value="Genomic_DNA"/>
</dbReference>
<dbReference type="GeneID" id="20088803"/>